<dbReference type="eggNOG" id="COG0457">
    <property type="taxonomic scope" value="Bacteria"/>
</dbReference>
<keyword evidence="1" id="KW-0802">TPR repeat</keyword>
<dbReference type="EMBL" id="CP000747">
    <property type="protein sequence ID" value="ACG78524.1"/>
    <property type="molecule type" value="Genomic_DNA"/>
</dbReference>
<sequence length="349" mass="38939">MHRQLAPIAAAVLLALPGVALAQGAQAQGSQAQGSQAQGSQQSAEPQVYQGKDLFGRPMYTRGPNPVNVGATDNLLRAVAEAKAAYERDMTIDSATWYGRLLGYQGLARESIEVYSAGLKKYPNSAKLLRHRAHRYFNLREFDKSIQDGLRAAELYKDKPLEREKLGPDYFPSTPDVVQFYLYYHLGQAYFAKHDYDDAAKWFSKSREVALATGGAPDVTAATYWQYLALARGGETDKAEALLDAYDYDLRDLSTNLEGNNYFDGVMLFKHLRDPADFFSDRDSGKAFSTSDGIKASSSYSLANYWLIKGETEKAKEHLRRAMQIDTWSFFARVQAEADWVLLYGAEAP</sequence>
<dbReference type="OrthoDB" id="955869at2"/>
<dbReference type="Gene3D" id="1.25.40.10">
    <property type="entry name" value="Tetratricopeptide repeat domain"/>
    <property type="match status" value="1"/>
</dbReference>
<evidence type="ECO:0000313" key="3">
    <source>
        <dbReference type="EMBL" id="ACG78524.1"/>
    </source>
</evidence>
<dbReference type="SMART" id="SM00028">
    <property type="entry name" value="TPR"/>
    <property type="match status" value="3"/>
</dbReference>
<evidence type="ECO:0008006" key="5">
    <source>
        <dbReference type="Google" id="ProtNLM"/>
    </source>
</evidence>
<dbReference type="KEGG" id="pzu:PHZ_c2113"/>
<evidence type="ECO:0000313" key="4">
    <source>
        <dbReference type="Proteomes" id="UP000001868"/>
    </source>
</evidence>
<organism evidence="3 4">
    <name type="scientific">Phenylobacterium zucineum (strain HLK1)</name>
    <dbReference type="NCBI Taxonomy" id="450851"/>
    <lineage>
        <taxon>Bacteria</taxon>
        <taxon>Pseudomonadati</taxon>
        <taxon>Pseudomonadota</taxon>
        <taxon>Alphaproteobacteria</taxon>
        <taxon>Caulobacterales</taxon>
        <taxon>Caulobacteraceae</taxon>
        <taxon>Phenylobacterium</taxon>
    </lineage>
</organism>
<feature type="repeat" description="TPR" evidence="1">
    <location>
        <begin position="180"/>
        <end position="213"/>
    </location>
</feature>
<dbReference type="HOGENOM" id="CLU_794213_0_0_5"/>
<gene>
    <name evidence="3" type="ordered locus">PHZ_c2113</name>
</gene>
<dbReference type="InterPro" id="IPR019734">
    <property type="entry name" value="TPR_rpt"/>
</dbReference>
<dbReference type="STRING" id="450851.PHZ_c2113"/>
<evidence type="ECO:0000256" key="1">
    <source>
        <dbReference type="PROSITE-ProRule" id="PRU00339"/>
    </source>
</evidence>
<dbReference type="SUPFAM" id="SSF48452">
    <property type="entry name" value="TPR-like"/>
    <property type="match status" value="1"/>
</dbReference>
<protein>
    <recommendedName>
        <fullName evidence="5">Tetratricopeptide repeat protein</fullName>
    </recommendedName>
</protein>
<dbReference type="RefSeq" id="WP_012522666.1">
    <property type="nucleotide sequence ID" value="NC_011144.1"/>
</dbReference>
<reference evidence="3 4" key="1">
    <citation type="journal article" date="2008" name="BMC Genomics">
        <title>Complete genome of Phenylobacterium zucineum - a novel facultative intracellular bacterium isolated from human erythroleukemia cell line K562.</title>
        <authorList>
            <person name="Luo Y."/>
            <person name="Xu X."/>
            <person name="Ding Z."/>
            <person name="Liu Z."/>
            <person name="Zhang B."/>
            <person name="Yan Z."/>
            <person name="Sun J."/>
            <person name="Hu S."/>
            <person name="Hu X."/>
        </authorList>
    </citation>
    <scope>NUCLEOTIDE SEQUENCE [LARGE SCALE GENOMIC DNA]</scope>
    <source>
        <strain evidence="3 4">HLK1</strain>
    </source>
</reference>
<dbReference type="Proteomes" id="UP000001868">
    <property type="component" value="Chromosome"/>
</dbReference>
<keyword evidence="4" id="KW-1185">Reference proteome</keyword>
<dbReference type="InterPro" id="IPR011990">
    <property type="entry name" value="TPR-like_helical_dom_sf"/>
</dbReference>
<evidence type="ECO:0000256" key="2">
    <source>
        <dbReference type="SAM" id="SignalP"/>
    </source>
</evidence>
<dbReference type="AlphaFoldDB" id="B4REJ8"/>
<keyword evidence="2" id="KW-0732">Signal</keyword>
<dbReference type="PROSITE" id="PS50005">
    <property type="entry name" value="TPR"/>
    <property type="match status" value="1"/>
</dbReference>
<accession>B4REJ8</accession>
<proteinExistence type="predicted"/>
<name>B4REJ8_PHEZH</name>
<feature type="signal peptide" evidence="2">
    <location>
        <begin position="1"/>
        <end position="22"/>
    </location>
</feature>
<feature type="chain" id="PRO_5002825317" description="Tetratricopeptide repeat protein" evidence="2">
    <location>
        <begin position="23"/>
        <end position="349"/>
    </location>
</feature>